<keyword evidence="3" id="KW-1185">Reference proteome</keyword>
<accession>A0ABS5W6T2</accession>
<keyword evidence="1" id="KW-1133">Transmembrane helix</keyword>
<dbReference type="Proteomes" id="UP000811255">
    <property type="component" value="Unassembled WGS sequence"/>
</dbReference>
<protein>
    <submittedName>
        <fullName evidence="2">LPS export ABC transporter periplasmic protein LptC</fullName>
    </submittedName>
</protein>
<comment type="caution">
    <text evidence="2">The sequence shown here is derived from an EMBL/GenBank/DDBJ whole genome shotgun (WGS) entry which is preliminary data.</text>
</comment>
<keyword evidence="1" id="KW-0472">Membrane</keyword>
<name>A0ABS5W6T2_9SPHN</name>
<reference evidence="2 3" key="1">
    <citation type="submission" date="2021-05" db="EMBL/GenBank/DDBJ databases">
        <title>Croceibacterium sp. LX-88 genome sequence.</title>
        <authorList>
            <person name="Luo X."/>
        </authorList>
    </citation>
    <scope>NUCLEOTIDE SEQUENCE [LARGE SCALE GENOMIC DNA]</scope>
    <source>
        <strain evidence="2 3">LX-88</strain>
    </source>
</reference>
<dbReference type="EMBL" id="JAHFVK010000002">
    <property type="protein sequence ID" value="MBT2135445.1"/>
    <property type="molecule type" value="Genomic_DNA"/>
</dbReference>
<dbReference type="RefSeq" id="WP_214537153.1">
    <property type="nucleotide sequence ID" value="NZ_JAHFVK010000002.1"/>
</dbReference>
<evidence type="ECO:0000256" key="1">
    <source>
        <dbReference type="SAM" id="Phobius"/>
    </source>
</evidence>
<organism evidence="2 3">
    <name type="scientific">Croceibacterium selenioxidans</name>
    <dbReference type="NCBI Taxonomy" id="2838833"/>
    <lineage>
        <taxon>Bacteria</taxon>
        <taxon>Pseudomonadati</taxon>
        <taxon>Pseudomonadota</taxon>
        <taxon>Alphaproteobacteria</taxon>
        <taxon>Sphingomonadales</taxon>
        <taxon>Erythrobacteraceae</taxon>
        <taxon>Croceibacterium</taxon>
    </lineage>
</organism>
<sequence>MSQQADTIRDRRRAFAAPGGSFDRTIRLLAVGLPALVGVVAAFMLITPLGPRGEVSFMLDRNKADIAEDRLRVDNAMYRGRDNKDRPFTLQAGEAVQRSAADPVVQLSNLTAKMQLTGGPALLVAPAGRYYIEDQRVAIDGVVRFNAADGYNMVMRNVSIDLPNRTVQGAGGIQGSVPAGTFSADRLEANLEERVVALDGNARLRMVPGQMRMP</sequence>
<feature type="transmembrane region" description="Helical" evidence="1">
    <location>
        <begin position="28"/>
        <end position="49"/>
    </location>
</feature>
<proteinExistence type="predicted"/>
<evidence type="ECO:0000313" key="3">
    <source>
        <dbReference type="Proteomes" id="UP000811255"/>
    </source>
</evidence>
<gene>
    <name evidence="2" type="ORF">KK137_13995</name>
</gene>
<evidence type="ECO:0000313" key="2">
    <source>
        <dbReference type="EMBL" id="MBT2135445.1"/>
    </source>
</evidence>
<keyword evidence="1" id="KW-0812">Transmembrane</keyword>